<dbReference type="PANTHER" id="PTHR46743">
    <property type="entry name" value="TEICHOIC ACIDS EXPORT ATP-BINDING PROTEIN TAGH"/>
    <property type="match status" value="1"/>
</dbReference>
<dbReference type="PANTHER" id="PTHR46743:SF2">
    <property type="entry name" value="TEICHOIC ACIDS EXPORT ATP-BINDING PROTEIN TAGH"/>
    <property type="match status" value="1"/>
</dbReference>
<evidence type="ECO:0000256" key="3">
    <source>
        <dbReference type="ARBA" id="ARBA00022741"/>
    </source>
</evidence>
<gene>
    <name evidence="6" type="ORF">UFOPK1740_00375</name>
</gene>
<dbReference type="SUPFAM" id="SSF52540">
    <property type="entry name" value="P-loop containing nucleoside triphosphate hydrolases"/>
    <property type="match status" value="1"/>
</dbReference>
<accession>A0A6J6EAY1</accession>
<dbReference type="InterPro" id="IPR003439">
    <property type="entry name" value="ABC_transporter-like_ATP-bd"/>
</dbReference>
<dbReference type="GO" id="GO:0005524">
    <property type="term" value="F:ATP binding"/>
    <property type="evidence" value="ECO:0007669"/>
    <property type="project" value="UniProtKB-KW"/>
</dbReference>
<dbReference type="CDD" id="cd03220">
    <property type="entry name" value="ABC_KpsT_Wzt"/>
    <property type="match status" value="1"/>
</dbReference>
<comment type="similarity">
    <text evidence="1">Belongs to the ABC transporter superfamily.</text>
</comment>
<dbReference type="InterPro" id="IPR015860">
    <property type="entry name" value="ABC_transpr_TagH-like"/>
</dbReference>
<dbReference type="Gene3D" id="3.40.50.300">
    <property type="entry name" value="P-loop containing nucleotide triphosphate hydrolases"/>
    <property type="match status" value="1"/>
</dbReference>
<keyword evidence="3" id="KW-0547">Nucleotide-binding</keyword>
<dbReference type="GO" id="GO:0140359">
    <property type="term" value="F:ABC-type transporter activity"/>
    <property type="evidence" value="ECO:0007669"/>
    <property type="project" value="InterPro"/>
</dbReference>
<sequence>MTVAISVKDIGVSFRRNRKRNFSIREMLLQQKNTSPKGDFWALRNINFEINAGEAVGLMGANGQGKSTLLRLIAGVLLPDEGSVTVNGGVAPLIELTGGLKSDLTARDNIALVAGLHGLSRSEVRKRFDSIVEFAEIGDFLDTPVRHFSSGMKIRLGFSIVTSIDEPIILVDEALAVGDAAFKEKCYIRMKDLLNQGKTLFLVSHKEKDLKEFCTRGLYLKNGTLAVDGTLSQALNAYHNDSGVFDD</sequence>
<dbReference type="GO" id="GO:0016887">
    <property type="term" value="F:ATP hydrolysis activity"/>
    <property type="evidence" value="ECO:0007669"/>
    <property type="project" value="InterPro"/>
</dbReference>
<organism evidence="6">
    <name type="scientific">freshwater metagenome</name>
    <dbReference type="NCBI Taxonomy" id="449393"/>
    <lineage>
        <taxon>unclassified sequences</taxon>
        <taxon>metagenomes</taxon>
        <taxon>ecological metagenomes</taxon>
    </lineage>
</organism>
<dbReference type="SMART" id="SM00382">
    <property type="entry name" value="AAA"/>
    <property type="match status" value="1"/>
</dbReference>
<keyword evidence="2" id="KW-0813">Transport</keyword>
<dbReference type="InterPro" id="IPR050683">
    <property type="entry name" value="Bact_Polysacc_Export_ATP-bd"/>
</dbReference>
<proteinExistence type="inferred from homology"/>
<dbReference type="InterPro" id="IPR003593">
    <property type="entry name" value="AAA+_ATPase"/>
</dbReference>
<feature type="domain" description="ABC transporter" evidence="5">
    <location>
        <begin position="24"/>
        <end position="247"/>
    </location>
</feature>
<dbReference type="AlphaFoldDB" id="A0A6J6EAY1"/>
<evidence type="ECO:0000313" key="6">
    <source>
        <dbReference type="EMBL" id="CAB4572986.1"/>
    </source>
</evidence>
<dbReference type="PROSITE" id="PS50893">
    <property type="entry name" value="ABC_TRANSPORTER_2"/>
    <property type="match status" value="1"/>
</dbReference>
<evidence type="ECO:0000256" key="2">
    <source>
        <dbReference type="ARBA" id="ARBA00022448"/>
    </source>
</evidence>
<evidence type="ECO:0000256" key="1">
    <source>
        <dbReference type="ARBA" id="ARBA00005417"/>
    </source>
</evidence>
<dbReference type="GO" id="GO:0016020">
    <property type="term" value="C:membrane"/>
    <property type="evidence" value="ECO:0007669"/>
    <property type="project" value="InterPro"/>
</dbReference>
<dbReference type="InterPro" id="IPR027417">
    <property type="entry name" value="P-loop_NTPase"/>
</dbReference>
<dbReference type="EMBL" id="CAEZTU010000009">
    <property type="protein sequence ID" value="CAB4572986.1"/>
    <property type="molecule type" value="Genomic_DNA"/>
</dbReference>
<name>A0A6J6EAY1_9ZZZZ</name>
<evidence type="ECO:0000259" key="5">
    <source>
        <dbReference type="PROSITE" id="PS50893"/>
    </source>
</evidence>
<reference evidence="6" key="1">
    <citation type="submission" date="2020-05" db="EMBL/GenBank/DDBJ databases">
        <authorList>
            <person name="Chiriac C."/>
            <person name="Salcher M."/>
            <person name="Ghai R."/>
            <person name="Kavagutti S V."/>
        </authorList>
    </citation>
    <scope>NUCLEOTIDE SEQUENCE</scope>
</reference>
<evidence type="ECO:0000256" key="4">
    <source>
        <dbReference type="ARBA" id="ARBA00022840"/>
    </source>
</evidence>
<dbReference type="Pfam" id="PF00005">
    <property type="entry name" value="ABC_tran"/>
    <property type="match status" value="1"/>
</dbReference>
<keyword evidence="4" id="KW-0067">ATP-binding</keyword>
<protein>
    <submittedName>
        <fullName evidence="6">Unannotated protein</fullName>
    </submittedName>
</protein>